<keyword evidence="1" id="KW-0479">Metal-binding</keyword>
<evidence type="ECO:0000256" key="1">
    <source>
        <dbReference type="ARBA" id="ARBA00022723"/>
    </source>
</evidence>
<dbReference type="InterPro" id="IPR013087">
    <property type="entry name" value="Znf_C2H2_type"/>
</dbReference>
<feature type="region of interest" description="Disordered" evidence="8">
    <location>
        <begin position="1"/>
        <end position="22"/>
    </location>
</feature>
<dbReference type="PROSITE" id="PS00028">
    <property type="entry name" value="ZINC_FINGER_C2H2_1"/>
    <property type="match status" value="2"/>
</dbReference>
<dbReference type="OrthoDB" id="6155966at2759"/>
<dbReference type="Gene3D" id="3.30.160.60">
    <property type="entry name" value="Classic Zinc Finger"/>
    <property type="match status" value="2"/>
</dbReference>
<dbReference type="PANTHER" id="PTHR24388">
    <property type="entry name" value="ZINC FINGER PROTEIN"/>
    <property type="match status" value="1"/>
</dbReference>
<protein>
    <recommendedName>
        <fullName evidence="9">C2H2-type domain-containing protein</fullName>
    </recommendedName>
</protein>
<name>A0A482VW20_ASBVE</name>
<keyword evidence="11" id="KW-1185">Reference proteome</keyword>
<keyword evidence="2" id="KW-0677">Repeat</keyword>
<evidence type="ECO:0000256" key="3">
    <source>
        <dbReference type="ARBA" id="ARBA00022771"/>
    </source>
</evidence>
<evidence type="ECO:0000256" key="8">
    <source>
        <dbReference type="SAM" id="MobiDB-lite"/>
    </source>
</evidence>
<sequence length="222" mass="25736">MEDSSDKKAVAQPNIPTDKRSPVKIDIQQNIILNKQLDVDEILAKSRSPPIKLTIRRNPSNGKEIPNHFTVSNSLVLKEKNESQDEFSTIAKRLESNSVTITKQPKEKDKTVDKIDNETTCKECSKEFVSPLDLLRHSRKCHSYPKVLMALSEVKKFYSVRDRSECPICHKPLKTNFRSAFVKHLHTHTNEMKYSCNVCNKKFRRSDHMKAHEKRHIVNEKK</sequence>
<dbReference type="GO" id="GO:0008270">
    <property type="term" value="F:zinc ion binding"/>
    <property type="evidence" value="ECO:0007669"/>
    <property type="project" value="UniProtKB-KW"/>
</dbReference>
<feature type="domain" description="C2H2-type" evidence="9">
    <location>
        <begin position="194"/>
        <end position="221"/>
    </location>
</feature>
<dbReference type="PANTHER" id="PTHR24388:SF104">
    <property type="entry name" value="AT-RICH BINDING PROTEIN-RELATED"/>
    <property type="match status" value="1"/>
</dbReference>
<dbReference type="InterPro" id="IPR036236">
    <property type="entry name" value="Znf_C2H2_sf"/>
</dbReference>
<evidence type="ECO:0000313" key="11">
    <source>
        <dbReference type="Proteomes" id="UP000292052"/>
    </source>
</evidence>
<keyword evidence="4" id="KW-0862">Zinc</keyword>
<dbReference type="AlphaFoldDB" id="A0A482VW20"/>
<dbReference type="InterPro" id="IPR050527">
    <property type="entry name" value="Snail/Krueppel_Znf"/>
</dbReference>
<comment type="caution">
    <text evidence="10">The sequence shown here is derived from an EMBL/GenBank/DDBJ whole genome shotgun (WGS) entry which is preliminary data.</text>
</comment>
<evidence type="ECO:0000256" key="2">
    <source>
        <dbReference type="ARBA" id="ARBA00022737"/>
    </source>
</evidence>
<evidence type="ECO:0000256" key="4">
    <source>
        <dbReference type="ARBA" id="ARBA00022833"/>
    </source>
</evidence>
<accession>A0A482VW20</accession>
<evidence type="ECO:0000256" key="5">
    <source>
        <dbReference type="ARBA" id="ARBA00023242"/>
    </source>
</evidence>
<dbReference type="GO" id="GO:0000978">
    <property type="term" value="F:RNA polymerase II cis-regulatory region sequence-specific DNA binding"/>
    <property type="evidence" value="ECO:0007669"/>
    <property type="project" value="TreeGrafter"/>
</dbReference>
<evidence type="ECO:0000256" key="7">
    <source>
        <dbReference type="PROSITE-ProRule" id="PRU00042"/>
    </source>
</evidence>
<keyword evidence="3 7" id="KW-0863">Zinc-finger</keyword>
<dbReference type="Proteomes" id="UP000292052">
    <property type="component" value="Unassembled WGS sequence"/>
</dbReference>
<keyword evidence="5" id="KW-0539">Nucleus</keyword>
<dbReference type="EMBL" id="QDEB01055359">
    <property type="protein sequence ID" value="RZC37141.1"/>
    <property type="molecule type" value="Genomic_DNA"/>
</dbReference>
<gene>
    <name evidence="10" type="ORF">BDFB_011315</name>
</gene>
<dbReference type="Pfam" id="PF00096">
    <property type="entry name" value="zf-C2H2"/>
    <property type="match status" value="2"/>
</dbReference>
<dbReference type="GO" id="GO:0000981">
    <property type="term" value="F:DNA-binding transcription factor activity, RNA polymerase II-specific"/>
    <property type="evidence" value="ECO:0007669"/>
    <property type="project" value="TreeGrafter"/>
</dbReference>
<feature type="domain" description="C2H2-type" evidence="9">
    <location>
        <begin position="119"/>
        <end position="147"/>
    </location>
</feature>
<dbReference type="PROSITE" id="PS50157">
    <property type="entry name" value="ZINC_FINGER_C2H2_2"/>
    <property type="match status" value="2"/>
</dbReference>
<evidence type="ECO:0000256" key="6">
    <source>
        <dbReference type="ARBA" id="ARBA00037948"/>
    </source>
</evidence>
<evidence type="ECO:0000313" key="10">
    <source>
        <dbReference type="EMBL" id="RZC37141.1"/>
    </source>
</evidence>
<dbReference type="SUPFAM" id="SSF57667">
    <property type="entry name" value="beta-beta-alpha zinc fingers"/>
    <property type="match status" value="1"/>
</dbReference>
<evidence type="ECO:0000259" key="9">
    <source>
        <dbReference type="PROSITE" id="PS50157"/>
    </source>
</evidence>
<proteinExistence type="inferred from homology"/>
<comment type="similarity">
    <text evidence="6">Belongs to the snail C2H2-type zinc-finger protein family.</text>
</comment>
<dbReference type="SMART" id="SM00355">
    <property type="entry name" value="ZnF_C2H2"/>
    <property type="match status" value="3"/>
</dbReference>
<organism evidence="10 11">
    <name type="scientific">Asbolus verrucosus</name>
    <name type="common">Desert ironclad beetle</name>
    <dbReference type="NCBI Taxonomy" id="1661398"/>
    <lineage>
        <taxon>Eukaryota</taxon>
        <taxon>Metazoa</taxon>
        <taxon>Ecdysozoa</taxon>
        <taxon>Arthropoda</taxon>
        <taxon>Hexapoda</taxon>
        <taxon>Insecta</taxon>
        <taxon>Pterygota</taxon>
        <taxon>Neoptera</taxon>
        <taxon>Endopterygota</taxon>
        <taxon>Coleoptera</taxon>
        <taxon>Polyphaga</taxon>
        <taxon>Cucujiformia</taxon>
        <taxon>Tenebrionidae</taxon>
        <taxon>Pimeliinae</taxon>
        <taxon>Asbolus</taxon>
    </lineage>
</organism>
<reference evidence="10 11" key="1">
    <citation type="submission" date="2017-03" db="EMBL/GenBank/DDBJ databases">
        <title>Genome of the blue death feigning beetle - Asbolus verrucosus.</title>
        <authorList>
            <person name="Rider S.D."/>
        </authorList>
    </citation>
    <scope>NUCLEOTIDE SEQUENCE [LARGE SCALE GENOMIC DNA]</scope>
    <source>
        <strain evidence="10">Butters</strain>
        <tissue evidence="10">Head and leg muscle</tissue>
    </source>
</reference>